<comment type="caution">
    <text evidence="2">The sequence shown here is derived from an EMBL/GenBank/DDBJ whole genome shotgun (WGS) entry which is preliminary data.</text>
</comment>
<gene>
    <name evidence="2" type="ORF">CM19_12960</name>
</gene>
<accession>A0A031LKV8</accession>
<protein>
    <recommendedName>
        <fullName evidence="4">DUF973 family protein</fullName>
    </recommendedName>
</protein>
<dbReference type="EMBL" id="JFZT01000068">
    <property type="protein sequence ID" value="EZQ01528.1"/>
    <property type="molecule type" value="Genomic_DNA"/>
</dbReference>
<dbReference type="InterPro" id="IPR009321">
    <property type="entry name" value="DUF973"/>
</dbReference>
<dbReference type="Proteomes" id="UP000024332">
    <property type="component" value="Unassembled WGS sequence"/>
</dbReference>
<evidence type="ECO:0000256" key="1">
    <source>
        <dbReference type="SAM" id="MobiDB-lite"/>
    </source>
</evidence>
<evidence type="ECO:0000313" key="2">
    <source>
        <dbReference type="EMBL" id="EZQ01528.1"/>
    </source>
</evidence>
<sequence>MLFTLGIVMAQNSDFEGISKLWFGMLFLMLAPILEIVGFVVFSLYNPYYSSSFGGISGPSFLSVIIGGLSLLTFILFIPSGVIELPVSETPAEATFLGLIAAAVALGIFGLLKIYSGFSSLKSTDKDVGTKNFGIYTYLFSFIMIIIGGPLLINTSTEVGGVMVLIVGNIFGIIATVFLGIIFYKLGETYNETIIKMGSILFVIPNSNVIGNIIIFMGLNQMKKKLAPPVTYQSFYPPAYQQPYQQPQPSYQPLPQQALPQQTPQSPQIYQTEQGVIGSNGYAKVTLNSSVPANIVSARIDGTNITAINVKPPILQTGKNDVIINFGNVSSLTPGEQYKVILTVNARGNMIDVTTYVNYPS</sequence>
<name>A0A031LKV8_9CREN</name>
<evidence type="ECO:0008006" key="4">
    <source>
        <dbReference type="Google" id="ProtNLM"/>
    </source>
</evidence>
<dbReference type="AlphaFoldDB" id="A0A031LKV8"/>
<evidence type="ECO:0000313" key="3">
    <source>
        <dbReference type="Proteomes" id="UP000024332"/>
    </source>
</evidence>
<keyword evidence="3" id="KW-1185">Reference proteome</keyword>
<dbReference type="Pfam" id="PF06157">
    <property type="entry name" value="DUF973"/>
    <property type="match status" value="1"/>
</dbReference>
<organism evidence="2 3">
    <name type="scientific">Candidatus Acidianus copahuensis</name>
    <dbReference type="NCBI Taxonomy" id="1160895"/>
    <lineage>
        <taxon>Archaea</taxon>
        <taxon>Thermoproteota</taxon>
        <taxon>Thermoprotei</taxon>
        <taxon>Sulfolobales</taxon>
        <taxon>Sulfolobaceae</taxon>
        <taxon>Acidianus</taxon>
    </lineage>
</organism>
<proteinExistence type="predicted"/>
<reference evidence="2 3" key="1">
    <citation type="submission" date="2014-03" db="EMBL/GenBank/DDBJ databases">
        <title>Draft genome sequence of the novel thermoacidophilic archaea Acidianus copahuensis ALE1 strain, isolated from Copahue volcanic area in Neuquen Argentina.</title>
        <authorList>
            <person name="Urbieta M.S."/>
            <person name="Rascovan N."/>
            <person name="Castro C."/>
            <person name="Revale S."/>
            <person name="Giaveno M.A."/>
            <person name="Vazquez M.P."/>
            <person name="Donati E.R."/>
        </authorList>
    </citation>
    <scope>NUCLEOTIDE SEQUENCE [LARGE SCALE GENOMIC DNA]</scope>
    <source>
        <strain evidence="2 3">ALE1</strain>
    </source>
</reference>
<feature type="region of interest" description="Disordered" evidence="1">
    <location>
        <begin position="244"/>
        <end position="264"/>
    </location>
</feature>